<dbReference type="PANTHER" id="PTHR47326">
    <property type="entry name" value="TRANSPOSABLE ELEMENT TC3 TRANSPOSASE-LIKE PROTEIN"/>
    <property type="match status" value="1"/>
</dbReference>
<comment type="caution">
    <text evidence="2">The sequence shown here is derived from an EMBL/GenBank/DDBJ whole genome shotgun (WGS) entry which is preliminary data.</text>
</comment>
<gene>
    <name evidence="2" type="ORF">DBV15_08010</name>
</gene>
<proteinExistence type="predicted"/>
<reference evidence="2 3" key="1">
    <citation type="journal article" date="2019" name="Philos. Trans. R. Soc. Lond., B, Biol. Sci.">
        <title>Ant behaviour and brain gene expression of defending hosts depend on the ecological success of the intruding social parasite.</title>
        <authorList>
            <person name="Kaur R."/>
            <person name="Stoldt M."/>
            <person name="Jongepier E."/>
            <person name="Feldmeyer B."/>
            <person name="Menzel F."/>
            <person name="Bornberg-Bauer E."/>
            <person name="Foitzik S."/>
        </authorList>
    </citation>
    <scope>NUCLEOTIDE SEQUENCE [LARGE SCALE GENOMIC DNA]</scope>
    <source>
        <tissue evidence="2">Whole body</tissue>
    </source>
</reference>
<sequence>MNIRIIVGQKYQVTMTYFAAVPRIYELCCKIKKYSSVSYYYILYTNEKLANMLLIYGECRKNGRQAAILYAERFPEERHPAHGYFHTLLTRLVQHGTLHASTRARNHHRRPEETINQVREAIVENPHTSTRSIGYDLPKICSVEKDFVIGSQNRREHFPRSDGMINCHNEHHYAVENPHCIKETHVQGRFHVNVWMGIVDDTIIGPYFFPENVNVTAEQHDSNSSNFESDDFIIDRSDKNIR</sequence>
<organism evidence="2 3">
    <name type="scientific">Temnothorax longispinosus</name>
    <dbReference type="NCBI Taxonomy" id="300112"/>
    <lineage>
        <taxon>Eukaryota</taxon>
        <taxon>Metazoa</taxon>
        <taxon>Ecdysozoa</taxon>
        <taxon>Arthropoda</taxon>
        <taxon>Hexapoda</taxon>
        <taxon>Insecta</taxon>
        <taxon>Pterygota</taxon>
        <taxon>Neoptera</taxon>
        <taxon>Endopterygota</taxon>
        <taxon>Hymenoptera</taxon>
        <taxon>Apocrita</taxon>
        <taxon>Aculeata</taxon>
        <taxon>Formicoidea</taxon>
        <taxon>Formicidae</taxon>
        <taxon>Myrmicinae</taxon>
        <taxon>Temnothorax</taxon>
    </lineage>
</organism>
<name>A0A4S2L5S7_9HYME</name>
<evidence type="ECO:0000259" key="1">
    <source>
        <dbReference type="Pfam" id="PF16087"/>
    </source>
</evidence>
<dbReference type="InterPro" id="IPR032135">
    <property type="entry name" value="DUF4817"/>
</dbReference>
<dbReference type="Pfam" id="PF16087">
    <property type="entry name" value="DUF4817"/>
    <property type="match status" value="1"/>
</dbReference>
<evidence type="ECO:0000313" key="3">
    <source>
        <dbReference type="Proteomes" id="UP000310200"/>
    </source>
</evidence>
<feature type="domain" description="DUF4817" evidence="1">
    <location>
        <begin position="50"/>
        <end position="98"/>
    </location>
</feature>
<accession>A0A4S2L5S7</accession>
<protein>
    <recommendedName>
        <fullName evidence="1">DUF4817 domain-containing protein</fullName>
    </recommendedName>
</protein>
<dbReference type="PANTHER" id="PTHR47326:SF1">
    <property type="entry name" value="HTH PSQ-TYPE DOMAIN-CONTAINING PROTEIN"/>
    <property type="match status" value="1"/>
</dbReference>
<keyword evidence="3" id="KW-1185">Reference proteome</keyword>
<dbReference type="EMBL" id="QBLH01000379">
    <property type="protein sequence ID" value="TGZ55949.1"/>
    <property type="molecule type" value="Genomic_DNA"/>
</dbReference>
<evidence type="ECO:0000313" key="2">
    <source>
        <dbReference type="EMBL" id="TGZ55949.1"/>
    </source>
</evidence>
<dbReference type="AlphaFoldDB" id="A0A4S2L5S7"/>
<dbReference type="Proteomes" id="UP000310200">
    <property type="component" value="Unassembled WGS sequence"/>
</dbReference>
<dbReference type="STRING" id="300112.A0A4S2L5S7"/>